<organism evidence="2 3">
    <name type="scientific">bacterium (Candidatus Blackallbacteria) CG17_big_fil_post_rev_8_21_14_2_50_48_46</name>
    <dbReference type="NCBI Taxonomy" id="2014261"/>
    <lineage>
        <taxon>Bacteria</taxon>
        <taxon>Candidatus Blackallbacteria</taxon>
    </lineage>
</organism>
<evidence type="ECO:0000313" key="3">
    <source>
        <dbReference type="Proteomes" id="UP000231019"/>
    </source>
</evidence>
<comment type="caution">
    <text evidence="2">The sequence shown here is derived from an EMBL/GenBank/DDBJ whole genome shotgun (WGS) entry which is preliminary data.</text>
</comment>
<dbReference type="SUPFAM" id="SSF160719">
    <property type="entry name" value="gpW/gp25-like"/>
    <property type="match status" value="1"/>
</dbReference>
<feature type="domain" description="IraD/Gp25-like" evidence="1">
    <location>
        <begin position="23"/>
        <end position="103"/>
    </location>
</feature>
<dbReference type="Proteomes" id="UP000231019">
    <property type="component" value="Unassembled WGS sequence"/>
</dbReference>
<dbReference type="Gene3D" id="3.10.450.40">
    <property type="match status" value="1"/>
</dbReference>
<protein>
    <submittedName>
        <fullName evidence="2">Baseplate protein</fullName>
    </submittedName>
</protein>
<gene>
    <name evidence="2" type="ORF">COW36_08980</name>
</gene>
<evidence type="ECO:0000259" key="1">
    <source>
        <dbReference type="Pfam" id="PF04965"/>
    </source>
</evidence>
<dbReference type="InterPro" id="IPR007048">
    <property type="entry name" value="IraD/Gp25-like"/>
</dbReference>
<dbReference type="AlphaFoldDB" id="A0A2M7G5W0"/>
<proteinExistence type="predicted"/>
<sequence length="118" mass="13456">MIATLPTTAHWQPALEGEGFVEGIEDIRQCIRIILETPLGSDPLRPDFGSNLHLYLDYPIDRARPHIVRETVEAIRKWETRCTVKRVSVSIEETSSLLIQVYFILADGVEDSVEVRPR</sequence>
<accession>A0A2M7G5W0</accession>
<reference evidence="2 3" key="1">
    <citation type="submission" date="2017-09" db="EMBL/GenBank/DDBJ databases">
        <title>Depth-based differentiation of microbial function through sediment-hosted aquifers and enrichment of novel symbionts in the deep terrestrial subsurface.</title>
        <authorList>
            <person name="Probst A.J."/>
            <person name="Ladd B."/>
            <person name="Jarett J.K."/>
            <person name="Geller-Mcgrath D.E."/>
            <person name="Sieber C.M."/>
            <person name="Emerson J.B."/>
            <person name="Anantharaman K."/>
            <person name="Thomas B.C."/>
            <person name="Malmstrom R."/>
            <person name="Stieglmeier M."/>
            <person name="Klingl A."/>
            <person name="Woyke T."/>
            <person name="Ryan C.M."/>
            <person name="Banfield J.F."/>
        </authorList>
    </citation>
    <scope>NUCLEOTIDE SEQUENCE [LARGE SCALE GENOMIC DNA]</scope>
    <source>
        <strain evidence="2">CG17_big_fil_post_rev_8_21_14_2_50_48_46</strain>
    </source>
</reference>
<name>A0A2M7G5W0_9BACT</name>
<dbReference type="EMBL" id="PFFQ01000024">
    <property type="protein sequence ID" value="PIW17302.1"/>
    <property type="molecule type" value="Genomic_DNA"/>
</dbReference>
<evidence type="ECO:0000313" key="2">
    <source>
        <dbReference type="EMBL" id="PIW17302.1"/>
    </source>
</evidence>
<dbReference type="Pfam" id="PF04965">
    <property type="entry name" value="GPW_gp25"/>
    <property type="match status" value="1"/>
</dbReference>